<organism evidence="1 2">
    <name type="scientific">Citrullus colocynthis</name>
    <name type="common">colocynth</name>
    <dbReference type="NCBI Taxonomy" id="252529"/>
    <lineage>
        <taxon>Eukaryota</taxon>
        <taxon>Viridiplantae</taxon>
        <taxon>Streptophyta</taxon>
        <taxon>Embryophyta</taxon>
        <taxon>Tracheophyta</taxon>
        <taxon>Spermatophyta</taxon>
        <taxon>Magnoliopsida</taxon>
        <taxon>eudicotyledons</taxon>
        <taxon>Gunneridae</taxon>
        <taxon>Pentapetalae</taxon>
        <taxon>rosids</taxon>
        <taxon>fabids</taxon>
        <taxon>Cucurbitales</taxon>
        <taxon>Cucurbitaceae</taxon>
        <taxon>Benincaseae</taxon>
        <taxon>Citrullus</taxon>
    </lineage>
</organism>
<keyword evidence="2" id="KW-1185">Reference proteome</keyword>
<evidence type="ECO:0000313" key="1">
    <source>
        <dbReference type="EMBL" id="CAK9313401.1"/>
    </source>
</evidence>
<dbReference type="EMBL" id="OZ021745">
    <property type="protein sequence ID" value="CAK9313401.1"/>
    <property type="molecule type" value="Genomic_DNA"/>
</dbReference>
<name>A0ABP0Y2M1_9ROSI</name>
<protein>
    <submittedName>
        <fullName evidence="1">Uncharacterized protein</fullName>
    </submittedName>
</protein>
<reference evidence="1 2" key="1">
    <citation type="submission" date="2024-03" db="EMBL/GenBank/DDBJ databases">
        <authorList>
            <person name="Gkanogiannis A."/>
            <person name="Becerra Lopez-Lavalle L."/>
        </authorList>
    </citation>
    <scope>NUCLEOTIDE SEQUENCE [LARGE SCALE GENOMIC DNA]</scope>
</reference>
<dbReference type="Proteomes" id="UP001642487">
    <property type="component" value="Chromosome 11"/>
</dbReference>
<proteinExistence type="predicted"/>
<gene>
    <name evidence="1" type="ORF">CITCOLO1_LOCUS5115</name>
</gene>
<sequence length="104" mass="11400">MFRWRKIEIQIQTQQITSLLFRTATINFTGISRSSAVPTAMASHVAAEGLAGNEVGATNGALMDLIFMIDQFEFVADAVPEIGLWSAAAAMAAFLWLDRWPPRA</sequence>
<evidence type="ECO:0000313" key="2">
    <source>
        <dbReference type="Proteomes" id="UP001642487"/>
    </source>
</evidence>
<accession>A0ABP0Y2M1</accession>